<comment type="caution">
    <text evidence="2">The sequence shown here is derived from an EMBL/GenBank/DDBJ whole genome shotgun (WGS) entry which is preliminary data.</text>
</comment>
<gene>
    <name evidence="2" type="ORF">GCM10007876_04660</name>
</gene>
<evidence type="ECO:0000256" key="1">
    <source>
        <dbReference type="SAM" id="Phobius"/>
    </source>
</evidence>
<reference evidence="2" key="1">
    <citation type="journal article" date="2014" name="Int. J. Syst. Evol. Microbiol.">
        <title>Complete genome sequence of Corynebacterium casei LMG S-19264T (=DSM 44701T), isolated from a smear-ripened cheese.</title>
        <authorList>
            <consortium name="US DOE Joint Genome Institute (JGI-PGF)"/>
            <person name="Walter F."/>
            <person name="Albersmeier A."/>
            <person name="Kalinowski J."/>
            <person name="Ruckert C."/>
        </authorList>
    </citation>
    <scope>NUCLEOTIDE SEQUENCE</scope>
    <source>
        <strain evidence="2">NBRC 110071</strain>
    </source>
</reference>
<accession>A0AA37S8C4</accession>
<sequence>MNRSQDVLKFYFVHIIVAVITLACFLMNGPMRGGLPLDTTLAERIVFIADNQFLWSVSWCVWMASALGLFVFCTILADELKPSFLRVLGLAIVAMGIAPDLIAEVIYAFVMPKLITQGLDQSLIQMLEVLATHLTGYLGNGLYNIGGMILTLVAIRQRVVVSWVAAWGVLSWTLGILLSIAVALGSMKGAEFFTATSMVLSTLWMLVFAYKVLRR</sequence>
<name>A0AA37S8C4_9GAMM</name>
<evidence type="ECO:0008006" key="4">
    <source>
        <dbReference type="Google" id="ProtNLM"/>
    </source>
</evidence>
<feature type="transmembrane region" description="Helical" evidence="1">
    <location>
        <begin position="53"/>
        <end position="77"/>
    </location>
</feature>
<feature type="transmembrane region" description="Helical" evidence="1">
    <location>
        <begin position="130"/>
        <end position="153"/>
    </location>
</feature>
<organism evidence="2 3">
    <name type="scientific">Litoribrevibacter albus</name>
    <dbReference type="NCBI Taxonomy" id="1473156"/>
    <lineage>
        <taxon>Bacteria</taxon>
        <taxon>Pseudomonadati</taxon>
        <taxon>Pseudomonadota</taxon>
        <taxon>Gammaproteobacteria</taxon>
        <taxon>Oceanospirillales</taxon>
        <taxon>Oceanospirillaceae</taxon>
        <taxon>Litoribrevibacter</taxon>
    </lineage>
</organism>
<proteinExistence type="predicted"/>
<evidence type="ECO:0000313" key="2">
    <source>
        <dbReference type="EMBL" id="GLQ29988.1"/>
    </source>
</evidence>
<keyword evidence="1" id="KW-1133">Transmembrane helix</keyword>
<protein>
    <recommendedName>
        <fullName evidence="4">DUF4386 family protein</fullName>
    </recommendedName>
</protein>
<dbReference type="AlphaFoldDB" id="A0AA37S8C4"/>
<keyword evidence="3" id="KW-1185">Reference proteome</keyword>
<feature type="transmembrane region" description="Helical" evidence="1">
    <location>
        <begin position="12"/>
        <end position="33"/>
    </location>
</feature>
<evidence type="ECO:0000313" key="3">
    <source>
        <dbReference type="Proteomes" id="UP001161389"/>
    </source>
</evidence>
<feature type="transmembrane region" description="Helical" evidence="1">
    <location>
        <begin position="192"/>
        <end position="213"/>
    </location>
</feature>
<feature type="transmembrane region" description="Helical" evidence="1">
    <location>
        <begin position="160"/>
        <end position="186"/>
    </location>
</feature>
<dbReference type="Proteomes" id="UP001161389">
    <property type="component" value="Unassembled WGS sequence"/>
</dbReference>
<reference evidence="2" key="2">
    <citation type="submission" date="2023-01" db="EMBL/GenBank/DDBJ databases">
        <title>Draft genome sequence of Litoribrevibacter albus strain NBRC 110071.</title>
        <authorList>
            <person name="Sun Q."/>
            <person name="Mori K."/>
        </authorList>
    </citation>
    <scope>NUCLEOTIDE SEQUENCE</scope>
    <source>
        <strain evidence="2">NBRC 110071</strain>
    </source>
</reference>
<dbReference type="RefSeq" id="WP_284378310.1">
    <property type="nucleotide sequence ID" value="NZ_BSNM01000003.1"/>
</dbReference>
<feature type="transmembrane region" description="Helical" evidence="1">
    <location>
        <begin position="84"/>
        <end position="110"/>
    </location>
</feature>
<dbReference type="EMBL" id="BSNM01000003">
    <property type="protein sequence ID" value="GLQ29988.1"/>
    <property type="molecule type" value="Genomic_DNA"/>
</dbReference>
<keyword evidence="1" id="KW-0812">Transmembrane</keyword>
<keyword evidence="1" id="KW-0472">Membrane</keyword>
<dbReference type="PROSITE" id="PS51257">
    <property type="entry name" value="PROKAR_LIPOPROTEIN"/>
    <property type="match status" value="1"/>
</dbReference>